<name>A0AAD7B1Q4_9AGAR</name>
<evidence type="ECO:0000259" key="1">
    <source>
        <dbReference type="PROSITE" id="PS50181"/>
    </source>
</evidence>
<keyword evidence="3" id="KW-1185">Reference proteome</keyword>
<proteinExistence type="predicted"/>
<organism evidence="2 3">
    <name type="scientific">Roridomyces roridus</name>
    <dbReference type="NCBI Taxonomy" id="1738132"/>
    <lineage>
        <taxon>Eukaryota</taxon>
        <taxon>Fungi</taxon>
        <taxon>Dikarya</taxon>
        <taxon>Basidiomycota</taxon>
        <taxon>Agaricomycotina</taxon>
        <taxon>Agaricomycetes</taxon>
        <taxon>Agaricomycetidae</taxon>
        <taxon>Agaricales</taxon>
        <taxon>Marasmiineae</taxon>
        <taxon>Mycenaceae</taxon>
        <taxon>Roridomyces</taxon>
    </lineage>
</organism>
<dbReference type="InterPro" id="IPR036047">
    <property type="entry name" value="F-box-like_dom_sf"/>
</dbReference>
<feature type="domain" description="F-box" evidence="1">
    <location>
        <begin position="1"/>
        <end position="46"/>
    </location>
</feature>
<dbReference type="Proteomes" id="UP001221142">
    <property type="component" value="Unassembled WGS sequence"/>
</dbReference>
<dbReference type="EMBL" id="JARKIF010000054">
    <property type="protein sequence ID" value="KAJ7606856.1"/>
    <property type="molecule type" value="Genomic_DNA"/>
</dbReference>
<dbReference type="SUPFAM" id="SSF50998">
    <property type="entry name" value="Quinoprotein alcohol dehydrogenase-like"/>
    <property type="match status" value="1"/>
</dbReference>
<dbReference type="InterPro" id="IPR001810">
    <property type="entry name" value="F-box_dom"/>
</dbReference>
<protein>
    <recommendedName>
        <fullName evidence="1">F-box domain-containing protein</fullName>
    </recommendedName>
</protein>
<dbReference type="Pfam" id="PF12937">
    <property type="entry name" value="F-box-like"/>
    <property type="match status" value="1"/>
</dbReference>
<dbReference type="InterPro" id="IPR011047">
    <property type="entry name" value="Quinoprotein_ADH-like_sf"/>
</dbReference>
<gene>
    <name evidence="2" type="ORF">FB45DRAFT_949312</name>
</gene>
<dbReference type="AlphaFoldDB" id="A0AAD7B1Q4"/>
<accession>A0AAD7B1Q4</accession>
<dbReference type="SMART" id="SM00256">
    <property type="entry name" value="FBOX"/>
    <property type="match status" value="1"/>
</dbReference>
<evidence type="ECO:0000313" key="2">
    <source>
        <dbReference type="EMBL" id="KAJ7606856.1"/>
    </source>
</evidence>
<sequence length="544" mass="60575">MLHLPAELVISVLQYLSLSSLGSLSSTSREWQNFIQVNESILYRNAAVLHGFTASAVYSDLAEELPPRCLIGVTDWKSFCQTSVHFQKAWRGEAASYVTAHTVCRGTVHRIKVDERRGFSIVTSTTGGLIVADLYTDSILWSLSLSYVHRYAHCEYDAGYLVFDRTTGEKEVWRVVEDSGMIPDSPTFAFPDDMQHAAASLYPGDLSVTRGHFRPWAILRPPEVTRAFRFVYPTLIAASTDALFLWNVTTGELIQTIHDAQREDTLGMINYVEVSAQHAFVCGSDTLRIFSRASGRWVLDVPSSQRSYGRHSYFLVPGGLDRSQQSVLKRQSVDYLRISLPNNGRLVDEFTGVHVSACGKHFAALLASSRLIIVPFFQRVIDNNVDIWDIALDIQLGSPRSVARYLAFENGRVAVATDTGIYVVSVDFEAIEHDPTRVSVHRAVWFNSPIRLRAVSCLQMTMTGIYVTWGDAPAGRITLDGDLVINPEWEHIFENSLREERSISHTPDGDDAVALFELVAAGFALHTGLFSIDLLPTPLVQAPT</sequence>
<evidence type="ECO:0000313" key="3">
    <source>
        <dbReference type="Proteomes" id="UP001221142"/>
    </source>
</evidence>
<dbReference type="Gene3D" id="1.20.1280.50">
    <property type="match status" value="1"/>
</dbReference>
<comment type="caution">
    <text evidence="2">The sequence shown here is derived from an EMBL/GenBank/DDBJ whole genome shotgun (WGS) entry which is preliminary data.</text>
</comment>
<reference evidence="2" key="1">
    <citation type="submission" date="2023-03" db="EMBL/GenBank/DDBJ databases">
        <title>Massive genome expansion in bonnet fungi (Mycena s.s.) driven by repeated elements and novel gene families across ecological guilds.</title>
        <authorList>
            <consortium name="Lawrence Berkeley National Laboratory"/>
            <person name="Harder C.B."/>
            <person name="Miyauchi S."/>
            <person name="Viragh M."/>
            <person name="Kuo A."/>
            <person name="Thoen E."/>
            <person name="Andreopoulos B."/>
            <person name="Lu D."/>
            <person name="Skrede I."/>
            <person name="Drula E."/>
            <person name="Henrissat B."/>
            <person name="Morin E."/>
            <person name="Kohler A."/>
            <person name="Barry K."/>
            <person name="LaButti K."/>
            <person name="Morin E."/>
            <person name="Salamov A."/>
            <person name="Lipzen A."/>
            <person name="Mereny Z."/>
            <person name="Hegedus B."/>
            <person name="Baldrian P."/>
            <person name="Stursova M."/>
            <person name="Weitz H."/>
            <person name="Taylor A."/>
            <person name="Grigoriev I.V."/>
            <person name="Nagy L.G."/>
            <person name="Martin F."/>
            <person name="Kauserud H."/>
        </authorList>
    </citation>
    <scope>NUCLEOTIDE SEQUENCE</scope>
    <source>
        <strain evidence="2">9284</strain>
    </source>
</reference>
<dbReference type="SUPFAM" id="SSF81383">
    <property type="entry name" value="F-box domain"/>
    <property type="match status" value="1"/>
</dbReference>
<dbReference type="PROSITE" id="PS50181">
    <property type="entry name" value="FBOX"/>
    <property type="match status" value="1"/>
</dbReference>